<dbReference type="SMART" id="SM00558">
    <property type="entry name" value="JmjC"/>
    <property type="match status" value="1"/>
</dbReference>
<evidence type="ECO:0000313" key="1">
    <source>
        <dbReference type="EMBL" id="BAU53953.1"/>
    </source>
</evidence>
<dbReference type="PROSITE" id="PS51184">
    <property type="entry name" value="JMJC"/>
    <property type="match status" value="1"/>
</dbReference>
<name>A0A120MYU5_9SPHI</name>
<dbReference type="RefSeq" id="WP_096351713.1">
    <property type="nucleotide sequence ID" value="NZ_AP017313.1"/>
</dbReference>
<dbReference type="PANTHER" id="PTHR12480">
    <property type="entry name" value="ARGININE DEMETHYLASE AND LYSYL-HYDROXYLASE JMJD"/>
    <property type="match status" value="1"/>
</dbReference>
<dbReference type="OrthoDB" id="2942327at2"/>
<dbReference type="SUPFAM" id="SSF51197">
    <property type="entry name" value="Clavaminate synthase-like"/>
    <property type="match status" value="1"/>
</dbReference>
<dbReference type="AlphaFoldDB" id="A0A120MYU5"/>
<proteinExistence type="predicted"/>
<dbReference type="Pfam" id="PF13621">
    <property type="entry name" value="Cupin_8"/>
    <property type="match status" value="1"/>
</dbReference>
<dbReference type="KEGG" id="mgot:MgSA37_02124"/>
<dbReference type="Proteomes" id="UP000218263">
    <property type="component" value="Chromosome"/>
</dbReference>
<reference evidence="1 2" key="1">
    <citation type="submission" date="2015-12" db="EMBL/GenBank/DDBJ databases">
        <title>Genome sequence of Mucilaginibacter gotjawali.</title>
        <authorList>
            <person name="Lee J.S."/>
            <person name="Lee K.C."/>
            <person name="Kim K.K."/>
            <person name="Lee B.W."/>
        </authorList>
    </citation>
    <scope>NUCLEOTIDE SEQUENCE [LARGE SCALE GENOMIC DNA]</scope>
    <source>
        <strain evidence="1 2">SA3-7</strain>
    </source>
</reference>
<dbReference type="EMBL" id="AP017313">
    <property type="protein sequence ID" value="BAU53953.1"/>
    <property type="molecule type" value="Genomic_DNA"/>
</dbReference>
<dbReference type="InterPro" id="IPR003347">
    <property type="entry name" value="JmjC_dom"/>
</dbReference>
<dbReference type="Gene3D" id="2.60.120.650">
    <property type="entry name" value="Cupin"/>
    <property type="match status" value="1"/>
</dbReference>
<dbReference type="InterPro" id="IPR050910">
    <property type="entry name" value="JMJD6_ArgDemeth/LysHydrox"/>
</dbReference>
<protein>
    <submittedName>
        <fullName evidence="1">Uncharacterized protein</fullName>
    </submittedName>
</protein>
<sequence length="285" mass="33031">MDIIRRDDISYEEFIEEHYKPGIPLVFTKAAKVWKANGLFTPDWFRENYPERETDVRGTTYKMKDIMDLVEKSTAENPAPYPIIFDIKKTLPELMPLIEPLDLNYASPNWLNNKMFNLGKWGAVTELFIGGPGGKFPYLHLDYYHLNAWVTQLYGEKRFTVFPRGQEDLLYPRPDDPWRSELNIFEPDFEKFPKYKDATPIHFVVGPGETLFIPFGTWHSAYSLTPTISVAFDTLNSKNHKEFMKDVWTFKGRQGKAKAIAMYSYAWLATQSSKLSEKLSGKAAL</sequence>
<gene>
    <name evidence="1" type="ORF">MgSA37_02124</name>
</gene>
<dbReference type="InterPro" id="IPR041667">
    <property type="entry name" value="Cupin_8"/>
</dbReference>
<accession>A0A120MYU5</accession>
<organism evidence="1 2">
    <name type="scientific">Mucilaginibacter gotjawali</name>
    <dbReference type="NCBI Taxonomy" id="1550579"/>
    <lineage>
        <taxon>Bacteria</taxon>
        <taxon>Pseudomonadati</taxon>
        <taxon>Bacteroidota</taxon>
        <taxon>Sphingobacteriia</taxon>
        <taxon>Sphingobacteriales</taxon>
        <taxon>Sphingobacteriaceae</taxon>
        <taxon>Mucilaginibacter</taxon>
    </lineage>
</organism>
<evidence type="ECO:0000313" key="2">
    <source>
        <dbReference type="Proteomes" id="UP000218263"/>
    </source>
</evidence>
<keyword evidence="2" id="KW-1185">Reference proteome</keyword>